<feature type="compositionally biased region" description="Low complexity" evidence="1">
    <location>
        <begin position="393"/>
        <end position="404"/>
    </location>
</feature>
<name>A0A0M9G5V2_LEPPY</name>
<dbReference type="GeneID" id="26903014"/>
<dbReference type="AlphaFoldDB" id="A0A0M9G5V2"/>
<evidence type="ECO:0000313" key="3">
    <source>
        <dbReference type="Proteomes" id="UP000037923"/>
    </source>
</evidence>
<dbReference type="Proteomes" id="UP000037923">
    <property type="component" value="Unassembled WGS sequence"/>
</dbReference>
<proteinExistence type="predicted"/>
<comment type="caution">
    <text evidence="2">The sequence shown here is derived from an EMBL/GenBank/DDBJ whole genome shotgun (WGS) entry which is preliminary data.</text>
</comment>
<dbReference type="OMA" id="VHRWSTA"/>
<accession>A0A0M9G5V2</accession>
<keyword evidence="3" id="KW-1185">Reference proteome</keyword>
<dbReference type="VEuPathDB" id="TriTrypDB:LpyrH10_04_2730"/>
<gene>
    <name evidence="2" type="ORF">ABB37_02723</name>
</gene>
<dbReference type="EMBL" id="LGTL01000004">
    <property type="protein sequence ID" value="KPA82983.1"/>
    <property type="molecule type" value="Genomic_DNA"/>
</dbReference>
<sequence length="481" mass="52944">MSRVPSRLNAPPHTQSVYLLTSTTMDDVEFKDTAAQSQVLVGLPQVRDVEAVQRFCDAHGPSLTNVHHVVLPGDVNPVQSLLIRTLLRHLPQARLACNEFGHALLTNPAFHDGVRRAVLENAPNTPLDIMGFAELPASRVSSVQDGDAIAVDVRKDDDSNATTAALPARKLRVIAVKSDVQEQHRKANGQTHHPAYFTNQPLFLYDDVFYALFTGHTLHRLPWLPSVVKEAPRELVLPMPPSLALQHPMRRPNVLLDTWRVDETSAAVVTALRRTPAVERVLSNSYGELSGSVEDCIAQVENSTDALERLRSRLAQRLASDTSRDVHRWSTALLRRVVQEVICVRKVSEPTAPAEQEQFIEWAQKDGEWGRLATCLTHSAMVLAPTVNPATAAEASKPSSAAASREGETAPPLEGSSGVDLLVAIFEKKGLQGLTRTVRRETIDVQVFLTMSESDLKAVFKATFGITKRLGLLQDELRKNL</sequence>
<feature type="region of interest" description="Disordered" evidence="1">
    <location>
        <begin position="393"/>
        <end position="415"/>
    </location>
</feature>
<evidence type="ECO:0000313" key="2">
    <source>
        <dbReference type="EMBL" id="KPA82983.1"/>
    </source>
</evidence>
<dbReference type="OrthoDB" id="271862at2759"/>
<dbReference type="RefSeq" id="XP_015661422.1">
    <property type="nucleotide sequence ID" value="XM_015799820.1"/>
</dbReference>
<protein>
    <submittedName>
        <fullName evidence="2">Uncharacterized protein</fullName>
    </submittedName>
</protein>
<organism evidence="2 3">
    <name type="scientific">Leptomonas pyrrhocoris</name>
    <name type="common">Firebug parasite</name>
    <dbReference type="NCBI Taxonomy" id="157538"/>
    <lineage>
        <taxon>Eukaryota</taxon>
        <taxon>Discoba</taxon>
        <taxon>Euglenozoa</taxon>
        <taxon>Kinetoplastea</taxon>
        <taxon>Metakinetoplastina</taxon>
        <taxon>Trypanosomatida</taxon>
        <taxon>Trypanosomatidae</taxon>
        <taxon>Leishmaniinae</taxon>
        <taxon>Leptomonas</taxon>
    </lineage>
</organism>
<reference evidence="2 3" key="1">
    <citation type="submission" date="2015-07" db="EMBL/GenBank/DDBJ databases">
        <title>High-quality genome of monoxenous trypanosomatid Leptomonas pyrrhocoris.</title>
        <authorList>
            <person name="Flegontov P."/>
            <person name="Butenko A."/>
            <person name="Firsov S."/>
            <person name="Vlcek C."/>
            <person name="Logacheva M.D."/>
            <person name="Field M."/>
            <person name="Filatov D."/>
            <person name="Flegontova O."/>
            <person name="Gerasimov E."/>
            <person name="Jackson A.P."/>
            <person name="Kelly S."/>
            <person name="Opperdoes F."/>
            <person name="O'Reilly A."/>
            <person name="Votypka J."/>
            <person name="Yurchenko V."/>
            <person name="Lukes J."/>
        </authorList>
    </citation>
    <scope>NUCLEOTIDE SEQUENCE [LARGE SCALE GENOMIC DNA]</scope>
    <source>
        <strain evidence="2">H10</strain>
    </source>
</reference>
<evidence type="ECO:0000256" key="1">
    <source>
        <dbReference type="SAM" id="MobiDB-lite"/>
    </source>
</evidence>